<feature type="compositionally biased region" description="Basic and acidic residues" evidence="1">
    <location>
        <begin position="99"/>
        <end position="110"/>
    </location>
</feature>
<name>A0A1F5SMH5_9BACT</name>
<dbReference type="Proteomes" id="UP000178367">
    <property type="component" value="Unassembled WGS sequence"/>
</dbReference>
<keyword evidence="2" id="KW-0472">Membrane</keyword>
<proteinExistence type="predicted"/>
<evidence type="ECO:0008006" key="5">
    <source>
        <dbReference type="Google" id="ProtNLM"/>
    </source>
</evidence>
<evidence type="ECO:0000256" key="2">
    <source>
        <dbReference type="SAM" id="Phobius"/>
    </source>
</evidence>
<keyword evidence="2" id="KW-1133">Transmembrane helix</keyword>
<dbReference type="InterPro" id="IPR007060">
    <property type="entry name" value="FtsL/DivIC"/>
</dbReference>
<feature type="region of interest" description="Disordered" evidence="1">
    <location>
        <begin position="99"/>
        <end position="121"/>
    </location>
</feature>
<protein>
    <recommendedName>
        <fullName evidence="5">Septum formation initiator</fullName>
    </recommendedName>
</protein>
<dbReference type="AlphaFoldDB" id="A0A1F5SMH5"/>
<accession>A0A1F5SMH5</accession>
<dbReference type="EMBL" id="MFGB01000005">
    <property type="protein sequence ID" value="OGF27908.1"/>
    <property type="molecule type" value="Genomic_DNA"/>
</dbReference>
<gene>
    <name evidence="3" type="ORF">A2227_04815</name>
</gene>
<keyword evidence="2" id="KW-0812">Transmembrane</keyword>
<evidence type="ECO:0000313" key="3">
    <source>
        <dbReference type="EMBL" id="OGF27908.1"/>
    </source>
</evidence>
<reference evidence="3 4" key="1">
    <citation type="journal article" date="2016" name="Nat. Commun.">
        <title>Thousands of microbial genomes shed light on interconnected biogeochemical processes in an aquifer system.</title>
        <authorList>
            <person name="Anantharaman K."/>
            <person name="Brown C.T."/>
            <person name="Hug L.A."/>
            <person name="Sharon I."/>
            <person name="Castelle C.J."/>
            <person name="Probst A.J."/>
            <person name="Thomas B.C."/>
            <person name="Singh A."/>
            <person name="Wilkins M.J."/>
            <person name="Karaoz U."/>
            <person name="Brodie E.L."/>
            <person name="Williams K.H."/>
            <person name="Hubbard S.S."/>
            <person name="Banfield J.F."/>
        </authorList>
    </citation>
    <scope>NUCLEOTIDE SEQUENCE [LARGE SCALE GENOMIC DNA]</scope>
</reference>
<organism evidence="3 4">
    <name type="scientific">Candidatus Falkowbacteria bacterium RIFOXYA2_FULL_47_19</name>
    <dbReference type="NCBI Taxonomy" id="1797994"/>
    <lineage>
        <taxon>Bacteria</taxon>
        <taxon>Candidatus Falkowiibacteriota</taxon>
    </lineage>
</organism>
<dbReference type="Pfam" id="PF04977">
    <property type="entry name" value="DivIC"/>
    <property type="match status" value="1"/>
</dbReference>
<sequence>MIKDKKNFLRSVFSSQITLTVVGFLIVIGISIPLAKNVSKQYRIGKEIKELEKEISYLENSNSELQRLVKYLESDQFALEQARSNLNYKQPGEEVVVIKNDDSRDGEKPADTAAGGTKSGVIEAKSNPGKWWYYFFN</sequence>
<comment type="caution">
    <text evidence="3">The sequence shown here is derived from an EMBL/GenBank/DDBJ whole genome shotgun (WGS) entry which is preliminary data.</text>
</comment>
<evidence type="ECO:0000256" key="1">
    <source>
        <dbReference type="SAM" id="MobiDB-lite"/>
    </source>
</evidence>
<evidence type="ECO:0000313" key="4">
    <source>
        <dbReference type="Proteomes" id="UP000178367"/>
    </source>
</evidence>
<dbReference type="STRING" id="1797994.A2227_04815"/>
<feature type="transmembrane region" description="Helical" evidence="2">
    <location>
        <begin position="12"/>
        <end position="34"/>
    </location>
</feature>